<evidence type="ECO:0000256" key="6">
    <source>
        <dbReference type="SAM" id="MobiDB-lite"/>
    </source>
</evidence>
<proteinExistence type="inferred from homology"/>
<dbReference type="AlphaFoldDB" id="F4RM02"/>
<evidence type="ECO:0000256" key="4">
    <source>
        <dbReference type="ARBA" id="ARBA00023125"/>
    </source>
</evidence>
<dbReference type="GO" id="GO:0003688">
    <property type="term" value="F:DNA replication origin binding"/>
    <property type="evidence" value="ECO:0007669"/>
    <property type="project" value="TreeGrafter"/>
</dbReference>
<dbReference type="HOGENOM" id="CLU_379500_0_0_1"/>
<keyword evidence="3" id="KW-0235">DNA replication</keyword>
<evidence type="ECO:0000256" key="2">
    <source>
        <dbReference type="ARBA" id="ARBA00005334"/>
    </source>
</evidence>
<gene>
    <name evidence="8" type="ORF">MELLADRAFT_86485</name>
</gene>
<dbReference type="Gene3D" id="3.40.50.300">
    <property type="entry name" value="P-loop containing nucleotide triphosphate hydrolases"/>
    <property type="match status" value="1"/>
</dbReference>
<dbReference type="EMBL" id="GL883107">
    <property type="protein sequence ID" value="EGG06638.1"/>
    <property type="molecule type" value="Genomic_DNA"/>
</dbReference>
<dbReference type="InterPro" id="IPR027417">
    <property type="entry name" value="P-loop_NTPase"/>
</dbReference>
<dbReference type="KEGG" id="mlr:MELLADRAFT_86485"/>
<dbReference type="GO" id="GO:0005664">
    <property type="term" value="C:nuclear origin of replication recognition complex"/>
    <property type="evidence" value="ECO:0007669"/>
    <property type="project" value="TreeGrafter"/>
</dbReference>
<dbReference type="InterPro" id="IPR032705">
    <property type="entry name" value="ORC4_C"/>
</dbReference>
<evidence type="ECO:0000256" key="5">
    <source>
        <dbReference type="ARBA" id="ARBA00023242"/>
    </source>
</evidence>
<dbReference type="PANTHER" id="PTHR12087:SF0">
    <property type="entry name" value="ORIGIN RECOGNITION COMPLEX SUBUNIT 4"/>
    <property type="match status" value="1"/>
</dbReference>
<accession>F4RM02</accession>
<evidence type="ECO:0000256" key="1">
    <source>
        <dbReference type="ARBA" id="ARBA00004123"/>
    </source>
</evidence>
<keyword evidence="9" id="KW-1185">Reference proteome</keyword>
<dbReference type="InterPro" id="IPR016527">
    <property type="entry name" value="ORC4"/>
</dbReference>
<dbReference type="GeneID" id="18934200"/>
<name>F4RM02_MELLP</name>
<sequence length="730" mass="81890">MSGGFEPDPDDEEEDEEEEDDAVIAELALNTPVPPASAFSNRNVPIDLSQDSPNSSPTRQSSRIKKNSVLQSNKDLTLIRSPTRSVSVLKDLESQSKPTPSSSLLQSRPISSFKPISIPFVAVPSIRKTSPHLTSPLPSTPTRSRTRAVVGRTNPTPSTELSKTATGTTPNELTNITKTPTKNSKTKRKVYSKEIVLPLLHSLLPHLSGTSPLPIEFPNPDDGEEVIDKKLMLNEIECLVGLEETELELRMVLNRTIVEHEGNVLLLCGGRGSGKTAIVNRTLGLFEDPKMFGLNSFITIRLNGLIQTNDKLALREMSRQLIIALNTEKIENLGLSSEEVVGNREEEELMIVEDGTSFNTYAKTLKNLIYLLEPPSEERSEGAEVSKTLVIVLEEFDRFTLLDRQAFLYTLLDIVQGNKRRGGICVIGTTAVVDCLDRLEKRVKSRCQSRIQYLFSPKTLIERKELIKSLLSLKHNQVEKIKTDDEENQKMIKSFVQQWNEELEGCLEFNDLKVWLENLFGLVSDGVPKVLQELNQLISTISYNLTNDETIEFPILSHSSPFKPSTIPTKKTNNSIKKPKPIVWWMEWNLLSSIELTILIASKHLSSVYESRMFNLEMCWDSYRKHLKRMVLNEDEIGTGGIGGIGGSGFGDDRKKLVGVGVGRSQVYGRDAFEMGWERLMKLEILLPIKPLNESKLSNSNHENHQNGLIGSRFDYVRLKGFGFTFEEVV</sequence>
<dbReference type="VEuPathDB" id="FungiDB:MELLADRAFT_86485"/>
<feature type="compositionally biased region" description="Polar residues" evidence="6">
    <location>
        <begin position="68"/>
        <end position="82"/>
    </location>
</feature>
<dbReference type="Pfam" id="PF14629">
    <property type="entry name" value="ORC4_C"/>
    <property type="match status" value="1"/>
</dbReference>
<dbReference type="InParanoid" id="F4RM02"/>
<dbReference type="SUPFAM" id="SSF52540">
    <property type="entry name" value="P-loop containing nucleoside triphosphate hydrolases"/>
    <property type="match status" value="1"/>
</dbReference>
<dbReference type="PANTHER" id="PTHR12087">
    <property type="entry name" value="ORIGIN RECOGNITION COMPLEX SUBUNIT 4"/>
    <property type="match status" value="1"/>
</dbReference>
<reference evidence="9" key="1">
    <citation type="journal article" date="2011" name="Proc. Natl. Acad. Sci. U.S.A.">
        <title>Obligate biotrophy features unraveled by the genomic analysis of rust fungi.</title>
        <authorList>
            <person name="Duplessis S."/>
            <person name="Cuomo C.A."/>
            <person name="Lin Y.-C."/>
            <person name="Aerts A."/>
            <person name="Tisserant E."/>
            <person name="Veneault-Fourrey C."/>
            <person name="Joly D.L."/>
            <person name="Hacquard S."/>
            <person name="Amselem J."/>
            <person name="Cantarel B.L."/>
            <person name="Chiu R."/>
            <person name="Coutinho P.M."/>
            <person name="Feau N."/>
            <person name="Field M."/>
            <person name="Frey P."/>
            <person name="Gelhaye E."/>
            <person name="Goldberg J."/>
            <person name="Grabherr M.G."/>
            <person name="Kodira C.D."/>
            <person name="Kohler A."/>
            <person name="Kuees U."/>
            <person name="Lindquist E.A."/>
            <person name="Lucas S.M."/>
            <person name="Mago R."/>
            <person name="Mauceli E."/>
            <person name="Morin E."/>
            <person name="Murat C."/>
            <person name="Pangilinan J.L."/>
            <person name="Park R."/>
            <person name="Pearson M."/>
            <person name="Quesneville H."/>
            <person name="Rouhier N."/>
            <person name="Sakthikumar S."/>
            <person name="Salamov A.A."/>
            <person name="Schmutz J."/>
            <person name="Selles B."/>
            <person name="Shapiro H."/>
            <person name="Tanguay P."/>
            <person name="Tuskan G.A."/>
            <person name="Henrissat B."/>
            <person name="Van de Peer Y."/>
            <person name="Rouze P."/>
            <person name="Ellis J.G."/>
            <person name="Dodds P.N."/>
            <person name="Schein J.E."/>
            <person name="Zhong S."/>
            <person name="Hamelin R.C."/>
            <person name="Grigoriev I.V."/>
            <person name="Szabo L.J."/>
            <person name="Martin F."/>
        </authorList>
    </citation>
    <scope>NUCLEOTIDE SEQUENCE [LARGE SCALE GENOMIC DNA]</scope>
    <source>
        <strain evidence="9">98AG31 / pathotype 3-4-7</strain>
    </source>
</reference>
<evidence type="ECO:0000313" key="8">
    <source>
        <dbReference type="EMBL" id="EGG06638.1"/>
    </source>
</evidence>
<feature type="compositionally biased region" description="Polar residues" evidence="6">
    <location>
        <begin position="153"/>
        <end position="183"/>
    </location>
</feature>
<feature type="region of interest" description="Disordered" evidence="6">
    <location>
        <begin position="130"/>
        <end position="187"/>
    </location>
</feature>
<dbReference type="RefSeq" id="XP_007410078.1">
    <property type="nucleotide sequence ID" value="XM_007410016.1"/>
</dbReference>
<evidence type="ECO:0000259" key="7">
    <source>
        <dbReference type="Pfam" id="PF14629"/>
    </source>
</evidence>
<organism evidence="9">
    <name type="scientific">Melampsora larici-populina (strain 98AG31 / pathotype 3-4-7)</name>
    <name type="common">Poplar leaf rust fungus</name>
    <dbReference type="NCBI Taxonomy" id="747676"/>
    <lineage>
        <taxon>Eukaryota</taxon>
        <taxon>Fungi</taxon>
        <taxon>Dikarya</taxon>
        <taxon>Basidiomycota</taxon>
        <taxon>Pucciniomycotina</taxon>
        <taxon>Pucciniomycetes</taxon>
        <taxon>Pucciniales</taxon>
        <taxon>Melampsoraceae</taxon>
        <taxon>Melampsora</taxon>
    </lineage>
</organism>
<dbReference type="STRING" id="747676.F4RM02"/>
<feature type="domain" description="Origin recognition complex subunit 4 C-terminal" evidence="7">
    <location>
        <begin position="466"/>
        <end position="704"/>
    </location>
</feature>
<protein>
    <recommendedName>
        <fullName evidence="7">Origin recognition complex subunit 4 C-terminal domain-containing protein</fullName>
    </recommendedName>
</protein>
<dbReference type="eggNOG" id="KOG2228">
    <property type="taxonomic scope" value="Eukaryota"/>
</dbReference>
<keyword evidence="4" id="KW-0238">DNA-binding</keyword>
<dbReference type="OrthoDB" id="343623at2759"/>
<evidence type="ECO:0000256" key="3">
    <source>
        <dbReference type="ARBA" id="ARBA00022705"/>
    </source>
</evidence>
<evidence type="ECO:0000313" key="9">
    <source>
        <dbReference type="Proteomes" id="UP000001072"/>
    </source>
</evidence>
<dbReference type="GO" id="GO:0006270">
    <property type="term" value="P:DNA replication initiation"/>
    <property type="evidence" value="ECO:0007669"/>
    <property type="project" value="TreeGrafter"/>
</dbReference>
<dbReference type="Proteomes" id="UP000001072">
    <property type="component" value="Unassembled WGS sequence"/>
</dbReference>
<comment type="similarity">
    <text evidence="2">Belongs to the ORC4 family.</text>
</comment>
<feature type="compositionally biased region" description="Polar residues" evidence="6">
    <location>
        <begin position="38"/>
        <end position="61"/>
    </location>
</feature>
<feature type="compositionally biased region" description="Low complexity" evidence="6">
    <location>
        <begin position="131"/>
        <end position="143"/>
    </location>
</feature>
<feature type="region of interest" description="Disordered" evidence="6">
    <location>
        <begin position="1"/>
        <end position="82"/>
    </location>
</feature>
<keyword evidence="5" id="KW-0539">Nucleus</keyword>
<feature type="compositionally biased region" description="Acidic residues" evidence="6">
    <location>
        <begin position="7"/>
        <end position="23"/>
    </location>
</feature>
<comment type="subcellular location">
    <subcellularLocation>
        <location evidence="1">Nucleus</location>
    </subcellularLocation>
</comment>